<feature type="transmembrane region" description="Helical" evidence="1">
    <location>
        <begin position="30"/>
        <end position="49"/>
    </location>
</feature>
<dbReference type="InterPro" id="IPR000326">
    <property type="entry name" value="PAP2/HPO"/>
</dbReference>
<evidence type="ECO:0000259" key="2">
    <source>
        <dbReference type="SMART" id="SM00014"/>
    </source>
</evidence>
<evidence type="ECO:0000313" key="3">
    <source>
        <dbReference type="EMBL" id="QDL53211.1"/>
    </source>
</evidence>
<reference evidence="4" key="2">
    <citation type="journal article" date="2020" name="Int. J. Syst. Evol. Microbiol.">
        <title>Genomic insights into a novel species Rhodoferax aquaticus sp. nov., isolated from freshwater.</title>
        <authorList>
            <person name="Li T."/>
            <person name="Zhuo Y."/>
            <person name="Jin C.Z."/>
            <person name="Wu X."/>
            <person name="Ko S.R."/>
            <person name="Jin F.J."/>
            <person name="Ahn C.Y."/>
            <person name="Oh H.M."/>
            <person name="Lee H.G."/>
            <person name="Jin L."/>
        </authorList>
    </citation>
    <scope>NUCLEOTIDE SEQUENCE [LARGE SCALE GENOMIC DNA]</scope>
    <source>
        <strain evidence="4">Gr-4</strain>
    </source>
</reference>
<dbReference type="PANTHER" id="PTHR14969">
    <property type="entry name" value="SPHINGOSINE-1-PHOSPHATE PHOSPHOHYDROLASE"/>
    <property type="match status" value="1"/>
</dbReference>
<dbReference type="SUPFAM" id="SSF48317">
    <property type="entry name" value="Acid phosphatase/Vanadium-dependent haloperoxidase"/>
    <property type="match status" value="1"/>
</dbReference>
<dbReference type="SMART" id="SM00014">
    <property type="entry name" value="acidPPc"/>
    <property type="match status" value="1"/>
</dbReference>
<keyword evidence="1" id="KW-1133">Transmembrane helix</keyword>
<accession>A0A515EKM7</accession>
<dbReference type="KEGG" id="rhg:EXZ61_02930"/>
<dbReference type="AlphaFoldDB" id="A0A515EKM7"/>
<reference evidence="4" key="1">
    <citation type="submission" date="2019-02" db="EMBL/GenBank/DDBJ databases">
        <title>Complete genome sequence of Rhodoferax sp. Gr-4.</title>
        <authorList>
            <person name="Jin L."/>
        </authorList>
    </citation>
    <scope>NUCLEOTIDE SEQUENCE [LARGE SCALE GENOMIC DNA]</scope>
    <source>
        <strain evidence="4">Gr-4</strain>
    </source>
</reference>
<organism evidence="3 4">
    <name type="scientific">Rhodoferax aquaticus</name>
    <dbReference type="NCBI Taxonomy" id="2527691"/>
    <lineage>
        <taxon>Bacteria</taxon>
        <taxon>Pseudomonadati</taxon>
        <taxon>Pseudomonadota</taxon>
        <taxon>Betaproteobacteria</taxon>
        <taxon>Burkholderiales</taxon>
        <taxon>Comamonadaceae</taxon>
        <taxon>Rhodoferax</taxon>
    </lineage>
</organism>
<sequence length="284" mass="31098">MLVPPTQDELMSEPAHVSVVAPNPSAVAKWVWAVPFVLFLLTAPLWLHWWEPQMYLYINALCLPVAAWVWTGLSIFGNGWGIFGVTAPLLVLAPRAMWAWMCAAPFAAVLARTGKDLLESPRPAAVVDNTQMRIVGETLHNVSMPSGHTLTAFAVAAGLYFSVPRATRARYAWLWLLAMGAGLSRIAVGAHWPGDVAVGAALGILAGLLGHTVWQRVPATWLVPSHWAARLVGVLLALACYHMVFDELDFPENWVLQNILAVVTAASLLAFVWQNWRLRASAQR</sequence>
<feature type="transmembrane region" description="Helical" evidence="1">
    <location>
        <begin position="256"/>
        <end position="276"/>
    </location>
</feature>
<evidence type="ECO:0000313" key="4">
    <source>
        <dbReference type="Proteomes" id="UP000317365"/>
    </source>
</evidence>
<feature type="domain" description="Phosphatidic acid phosphatase type 2/haloperoxidase" evidence="2">
    <location>
        <begin position="71"/>
        <end position="211"/>
    </location>
</feature>
<protein>
    <submittedName>
        <fullName evidence="3">Phosphatase PAP2 family protein</fullName>
    </submittedName>
</protein>
<feature type="transmembrane region" description="Helical" evidence="1">
    <location>
        <begin position="196"/>
        <end position="215"/>
    </location>
</feature>
<dbReference type="EMBL" id="CP036282">
    <property type="protein sequence ID" value="QDL53211.1"/>
    <property type="molecule type" value="Genomic_DNA"/>
</dbReference>
<dbReference type="Gene3D" id="1.20.144.10">
    <property type="entry name" value="Phosphatidic acid phosphatase type 2/haloperoxidase"/>
    <property type="match status" value="1"/>
</dbReference>
<feature type="transmembrane region" description="Helical" evidence="1">
    <location>
        <begin position="171"/>
        <end position="190"/>
    </location>
</feature>
<dbReference type="CDD" id="cd01610">
    <property type="entry name" value="PAP2_like"/>
    <property type="match status" value="1"/>
</dbReference>
<dbReference type="InterPro" id="IPR036938">
    <property type="entry name" value="PAP2/HPO_sf"/>
</dbReference>
<dbReference type="Proteomes" id="UP000317365">
    <property type="component" value="Chromosome"/>
</dbReference>
<keyword evidence="1" id="KW-0472">Membrane</keyword>
<dbReference type="PANTHER" id="PTHR14969:SF13">
    <property type="entry name" value="AT30094P"/>
    <property type="match status" value="1"/>
</dbReference>
<feature type="transmembrane region" description="Helical" evidence="1">
    <location>
        <begin position="227"/>
        <end position="244"/>
    </location>
</feature>
<evidence type="ECO:0000256" key="1">
    <source>
        <dbReference type="SAM" id="Phobius"/>
    </source>
</evidence>
<keyword evidence="1" id="KW-0812">Transmembrane</keyword>
<feature type="transmembrane region" description="Helical" evidence="1">
    <location>
        <begin position="56"/>
        <end position="76"/>
    </location>
</feature>
<proteinExistence type="predicted"/>
<name>A0A515EKM7_9BURK</name>
<keyword evidence="4" id="KW-1185">Reference proteome</keyword>
<gene>
    <name evidence="3" type="ORF">EXZ61_02930</name>
</gene>
<dbReference type="Pfam" id="PF01569">
    <property type="entry name" value="PAP2"/>
    <property type="match status" value="1"/>
</dbReference>